<comment type="caution">
    <text evidence="1">The sequence shown here is derived from an EMBL/GenBank/DDBJ whole genome shotgun (WGS) entry which is preliminary data.</text>
</comment>
<dbReference type="Proteomes" id="UP000292408">
    <property type="component" value="Unassembled WGS sequence"/>
</dbReference>
<evidence type="ECO:0000313" key="1">
    <source>
        <dbReference type="EMBL" id="RZT66496.1"/>
    </source>
</evidence>
<dbReference type="EMBL" id="SGXT01000001">
    <property type="protein sequence ID" value="RZT66496.1"/>
    <property type="molecule type" value="Genomic_DNA"/>
</dbReference>
<gene>
    <name evidence="1" type="ORF">EV140_0036</name>
</gene>
<accession>A0A4Q7TZA5</accession>
<organism evidence="1 2">
    <name type="scientific">Microcella alkaliphila</name>
    <dbReference type="NCBI Taxonomy" id="279828"/>
    <lineage>
        <taxon>Bacteria</taxon>
        <taxon>Bacillati</taxon>
        <taxon>Actinomycetota</taxon>
        <taxon>Actinomycetes</taxon>
        <taxon>Micrococcales</taxon>
        <taxon>Microbacteriaceae</taxon>
        <taxon>Microcella</taxon>
    </lineage>
</organism>
<dbReference type="AlphaFoldDB" id="A0A4Q7TZA5"/>
<reference evidence="1 2" key="1">
    <citation type="journal article" date="2015" name="Stand. Genomic Sci.">
        <title>Genomic Encyclopedia of Bacterial and Archaeal Type Strains, Phase III: the genomes of soil and plant-associated and newly described type strains.</title>
        <authorList>
            <person name="Whitman W.B."/>
            <person name="Woyke T."/>
            <person name="Klenk H.P."/>
            <person name="Zhou Y."/>
            <person name="Lilburn T.G."/>
            <person name="Beck B.J."/>
            <person name="De Vos P."/>
            <person name="Vandamme P."/>
            <person name="Eisen J.A."/>
            <person name="Garrity G."/>
            <person name="Hugenholtz P."/>
            <person name="Kyrpides N.C."/>
        </authorList>
    </citation>
    <scope>NUCLEOTIDE SEQUENCE [LARGE SCALE GENOMIC DNA]</scope>
    <source>
        <strain evidence="1 2">AC4r</strain>
    </source>
</reference>
<keyword evidence="2" id="KW-1185">Reference proteome</keyword>
<proteinExistence type="predicted"/>
<protein>
    <submittedName>
        <fullName evidence="1">Uncharacterized protein</fullName>
    </submittedName>
</protein>
<sequence>MDPEAALRFAEQLVASKTARFRMSDESIRDDIAQDAVLSALTSVSNNRAEGLTEGLIASAVRRAMSAAISEQGGARWPEGVKALRMLDEQVEAFARE</sequence>
<evidence type="ECO:0000313" key="2">
    <source>
        <dbReference type="Proteomes" id="UP000292408"/>
    </source>
</evidence>
<name>A0A4Q7TZA5_9MICO</name>